<evidence type="ECO:0000256" key="4">
    <source>
        <dbReference type="ARBA" id="ARBA00022989"/>
    </source>
</evidence>
<feature type="transmembrane region" description="Helical" evidence="6">
    <location>
        <begin position="240"/>
        <end position="259"/>
    </location>
</feature>
<organism evidence="8 9">
    <name type="scientific">Cinnamomum micranthum f. kanehirae</name>
    <dbReference type="NCBI Taxonomy" id="337451"/>
    <lineage>
        <taxon>Eukaryota</taxon>
        <taxon>Viridiplantae</taxon>
        <taxon>Streptophyta</taxon>
        <taxon>Embryophyta</taxon>
        <taxon>Tracheophyta</taxon>
        <taxon>Spermatophyta</taxon>
        <taxon>Magnoliopsida</taxon>
        <taxon>Magnoliidae</taxon>
        <taxon>Laurales</taxon>
        <taxon>Lauraceae</taxon>
        <taxon>Cinnamomum</taxon>
    </lineage>
</organism>
<feature type="transmembrane region" description="Helical" evidence="6">
    <location>
        <begin position="206"/>
        <end position="228"/>
    </location>
</feature>
<evidence type="ECO:0000256" key="7">
    <source>
        <dbReference type="SAM" id="SignalP"/>
    </source>
</evidence>
<dbReference type="InterPro" id="IPR037185">
    <property type="entry name" value="EmrE-like"/>
</dbReference>
<accession>A0A3S3N5X3</accession>
<dbReference type="SUPFAM" id="SSF103481">
    <property type="entry name" value="Multidrug resistance efflux transporter EmrE"/>
    <property type="match status" value="1"/>
</dbReference>
<keyword evidence="7" id="KW-0732">Signal</keyword>
<comment type="caution">
    <text evidence="8">The sequence shown here is derived from an EMBL/GenBank/DDBJ whole genome shotgun (WGS) entry which is preliminary data.</text>
</comment>
<evidence type="ECO:0000256" key="6">
    <source>
        <dbReference type="SAM" id="Phobius"/>
    </source>
</evidence>
<comment type="subcellular location">
    <subcellularLocation>
        <location evidence="1">Membrane</location>
        <topology evidence="1">Multi-pass membrane protein</topology>
    </subcellularLocation>
</comment>
<evidence type="ECO:0000313" key="9">
    <source>
        <dbReference type="Proteomes" id="UP000283530"/>
    </source>
</evidence>
<dbReference type="PANTHER" id="PTHR10231">
    <property type="entry name" value="NUCLEOTIDE-SUGAR TRANSMEMBRANE TRANSPORTER"/>
    <property type="match status" value="1"/>
</dbReference>
<feature type="transmembrane region" description="Helical" evidence="6">
    <location>
        <begin position="112"/>
        <end position="130"/>
    </location>
</feature>
<comment type="similarity">
    <text evidence="2">Belongs to the nucleotide-sugar transporter family. CMP-Sialate:CMP antiporter (TC 2.A.7.12) subfamily.</text>
</comment>
<feature type="signal peptide" evidence="7">
    <location>
        <begin position="1"/>
        <end position="21"/>
    </location>
</feature>
<dbReference type="Pfam" id="PF04142">
    <property type="entry name" value="Nuc_sug_transp"/>
    <property type="match status" value="1"/>
</dbReference>
<keyword evidence="3 6" id="KW-0812">Transmembrane</keyword>
<keyword evidence="9" id="KW-1185">Reference proteome</keyword>
<dbReference type="InterPro" id="IPR007271">
    <property type="entry name" value="Nuc_sug_transpt"/>
</dbReference>
<reference evidence="8 9" key="1">
    <citation type="journal article" date="2019" name="Nat. Plants">
        <title>Stout camphor tree genome fills gaps in understanding of flowering plant genome evolution.</title>
        <authorList>
            <person name="Chaw S.M."/>
            <person name="Liu Y.C."/>
            <person name="Wu Y.W."/>
            <person name="Wang H.Y."/>
            <person name="Lin C.I."/>
            <person name="Wu C.S."/>
            <person name="Ke H.M."/>
            <person name="Chang L.Y."/>
            <person name="Hsu C.Y."/>
            <person name="Yang H.T."/>
            <person name="Sudianto E."/>
            <person name="Hsu M.H."/>
            <person name="Wu K.P."/>
            <person name="Wang L.N."/>
            <person name="Leebens-Mack J.H."/>
            <person name="Tsai I.J."/>
        </authorList>
    </citation>
    <scope>NUCLEOTIDE SEQUENCE [LARGE SCALE GENOMIC DNA]</scope>
    <source>
        <strain evidence="9">cv. Chaw 1501</strain>
        <tissue evidence="8">Young leaves</tissue>
    </source>
</reference>
<evidence type="ECO:0000256" key="1">
    <source>
        <dbReference type="ARBA" id="ARBA00004141"/>
    </source>
</evidence>
<evidence type="ECO:0000256" key="5">
    <source>
        <dbReference type="ARBA" id="ARBA00023136"/>
    </source>
</evidence>
<dbReference type="OrthoDB" id="408493at2759"/>
<dbReference type="STRING" id="337451.A0A3S3N5X3"/>
<feature type="transmembrane region" description="Helical" evidence="6">
    <location>
        <begin position="329"/>
        <end position="347"/>
    </location>
</feature>
<feature type="transmembrane region" description="Helical" evidence="6">
    <location>
        <begin position="279"/>
        <end position="299"/>
    </location>
</feature>
<feature type="transmembrane region" description="Helical" evidence="6">
    <location>
        <begin position="78"/>
        <end position="100"/>
    </location>
</feature>
<dbReference type="AlphaFoldDB" id="A0A3S3N5X3"/>
<protein>
    <submittedName>
        <fullName evidence="8">CMP-sialic acid transporter 5</fullName>
    </submittedName>
</protein>
<dbReference type="PIRSF" id="PIRSF005799">
    <property type="entry name" value="UDP-gal_transpt"/>
    <property type="match status" value="1"/>
</dbReference>
<dbReference type="GO" id="GO:0000139">
    <property type="term" value="C:Golgi membrane"/>
    <property type="evidence" value="ECO:0007669"/>
    <property type="project" value="InterPro"/>
</dbReference>
<keyword evidence="5 6" id="KW-0472">Membrane</keyword>
<sequence length="359" mass="39046">MDPPHCTFSSFFITLLLPACSRVLRYILSSQSMAPATKRKQPQVPEAVSGRVWLYLTLLTLQYGGQPLLSKRFTRREVIVTSSVLVCEVSKVICALFLLAKEGSLRRMYKEWTLVGSLTASGLPAAIYALQNSLLQISYRNLDSLTFSILNQTKLIFTAFFTYLILGQKQSPQQIGALILLVFAAILLSIGEGSGRGSSGGNTDLVLMYGIVPILFASVLSGLASSLCQWASQVKKHTSYLMTVEMSVVGSLCMLASTSKSPDGEAIRKYGFFYGWTPMTLIPVLSNAVGGILVGLVTAHAGGVRKGFVIVSALLVTALLQFVFDGKPPSLYCLLALPLVISSISIYQKYPYRVKKKEA</sequence>
<evidence type="ECO:0000256" key="3">
    <source>
        <dbReference type="ARBA" id="ARBA00022692"/>
    </source>
</evidence>
<name>A0A3S3N5X3_9MAGN</name>
<dbReference type="Proteomes" id="UP000283530">
    <property type="component" value="Unassembled WGS sequence"/>
</dbReference>
<feature type="transmembrane region" description="Helical" evidence="6">
    <location>
        <begin position="145"/>
        <end position="166"/>
    </location>
</feature>
<dbReference type="GO" id="GO:0015165">
    <property type="term" value="F:pyrimidine nucleotide-sugar transmembrane transporter activity"/>
    <property type="evidence" value="ECO:0007669"/>
    <property type="project" value="InterPro"/>
</dbReference>
<evidence type="ECO:0000313" key="8">
    <source>
        <dbReference type="EMBL" id="RWR92988.1"/>
    </source>
</evidence>
<evidence type="ECO:0000256" key="2">
    <source>
        <dbReference type="ARBA" id="ARBA00006447"/>
    </source>
</evidence>
<gene>
    <name evidence="8" type="ORF">CKAN_02221800</name>
</gene>
<keyword evidence="4 6" id="KW-1133">Transmembrane helix</keyword>
<dbReference type="NCBIfam" id="TIGR00803">
    <property type="entry name" value="nst"/>
    <property type="match status" value="1"/>
</dbReference>
<proteinExistence type="inferred from homology"/>
<feature type="transmembrane region" description="Helical" evidence="6">
    <location>
        <begin position="306"/>
        <end position="323"/>
    </location>
</feature>
<dbReference type="EMBL" id="QPKB01000009">
    <property type="protein sequence ID" value="RWR92988.1"/>
    <property type="molecule type" value="Genomic_DNA"/>
</dbReference>
<feature type="transmembrane region" description="Helical" evidence="6">
    <location>
        <begin position="175"/>
        <end position="194"/>
    </location>
</feature>
<feature type="chain" id="PRO_5018654529" evidence="7">
    <location>
        <begin position="22"/>
        <end position="359"/>
    </location>
</feature>